<keyword evidence="3" id="KW-1185">Reference proteome</keyword>
<sequence>MNLVFIVALLAHFFAENIHRIFLTKLDLHIFLTKKNKASLLIEKKLKISIIEINFNCIKLPGLMNIKASATKKKRCSRGHRNFCQAKY</sequence>
<keyword evidence="1" id="KW-0732">Signal</keyword>
<gene>
    <name evidence="2" type="ORF">BpHYR1_027965</name>
</gene>
<dbReference type="AlphaFoldDB" id="A0A3M7QTK2"/>
<evidence type="ECO:0000313" key="3">
    <source>
        <dbReference type="Proteomes" id="UP000276133"/>
    </source>
</evidence>
<evidence type="ECO:0000256" key="1">
    <source>
        <dbReference type="SAM" id="SignalP"/>
    </source>
</evidence>
<reference evidence="2 3" key="1">
    <citation type="journal article" date="2018" name="Sci. Rep.">
        <title>Genomic signatures of local adaptation to the degree of environmental predictability in rotifers.</title>
        <authorList>
            <person name="Franch-Gras L."/>
            <person name="Hahn C."/>
            <person name="Garcia-Roger E.M."/>
            <person name="Carmona M.J."/>
            <person name="Serra M."/>
            <person name="Gomez A."/>
        </authorList>
    </citation>
    <scope>NUCLEOTIDE SEQUENCE [LARGE SCALE GENOMIC DNA]</scope>
    <source>
        <strain evidence="2">HYR1</strain>
    </source>
</reference>
<name>A0A3M7QTK2_BRAPC</name>
<comment type="caution">
    <text evidence="2">The sequence shown here is derived from an EMBL/GenBank/DDBJ whole genome shotgun (WGS) entry which is preliminary data.</text>
</comment>
<evidence type="ECO:0000313" key="2">
    <source>
        <dbReference type="EMBL" id="RNA14696.1"/>
    </source>
</evidence>
<evidence type="ECO:0008006" key="4">
    <source>
        <dbReference type="Google" id="ProtNLM"/>
    </source>
</evidence>
<feature type="chain" id="PRO_5018216814" description="Secreted protein" evidence="1">
    <location>
        <begin position="16"/>
        <end position="88"/>
    </location>
</feature>
<accession>A0A3M7QTK2</accession>
<dbReference type="Proteomes" id="UP000276133">
    <property type="component" value="Unassembled WGS sequence"/>
</dbReference>
<proteinExistence type="predicted"/>
<dbReference type="EMBL" id="REGN01005124">
    <property type="protein sequence ID" value="RNA14696.1"/>
    <property type="molecule type" value="Genomic_DNA"/>
</dbReference>
<organism evidence="2 3">
    <name type="scientific">Brachionus plicatilis</name>
    <name type="common">Marine rotifer</name>
    <name type="synonym">Brachionus muelleri</name>
    <dbReference type="NCBI Taxonomy" id="10195"/>
    <lineage>
        <taxon>Eukaryota</taxon>
        <taxon>Metazoa</taxon>
        <taxon>Spiralia</taxon>
        <taxon>Gnathifera</taxon>
        <taxon>Rotifera</taxon>
        <taxon>Eurotatoria</taxon>
        <taxon>Monogononta</taxon>
        <taxon>Pseudotrocha</taxon>
        <taxon>Ploima</taxon>
        <taxon>Brachionidae</taxon>
        <taxon>Brachionus</taxon>
    </lineage>
</organism>
<protein>
    <recommendedName>
        <fullName evidence="4">Secreted protein</fullName>
    </recommendedName>
</protein>
<feature type="signal peptide" evidence="1">
    <location>
        <begin position="1"/>
        <end position="15"/>
    </location>
</feature>